<proteinExistence type="predicted"/>
<evidence type="ECO:0000256" key="1">
    <source>
        <dbReference type="SAM" id="MobiDB-lite"/>
    </source>
</evidence>
<evidence type="ECO:0000313" key="2">
    <source>
        <dbReference type="EMBL" id="JAD20501.1"/>
    </source>
</evidence>
<dbReference type="AlphaFoldDB" id="A0A0A8Y2S6"/>
<organism evidence="2">
    <name type="scientific">Arundo donax</name>
    <name type="common">Giant reed</name>
    <name type="synonym">Donax arundinaceus</name>
    <dbReference type="NCBI Taxonomy" id="35708"/>
    <lineage>
        <taxon>Eukaryota</taxon>
        <taxon>Viridiplantae</taxon>
        <taxon>Streptophyta</taxon>
        <taxon>Embryophyta</taxon>
        <taxon>Tracheophyta</taxon>
        <taxon>Spermatophyta</taxon>
        <taxon>Magnoliopsida</taxon>
        <taxon>Liliopsida</taxon>
        <taxon>Poales</taxon>
        <taxon>Poaceae</taxon>
        <taxon>PACMAD clade</taxon>
        <taxon>Arundinoideae</taxon>
        <taxon>Arundineae</taxon>
        <taxon>Arundo</taxon>
    </lineage>
</organism>
<feature type="compositionally biased region" description="Basic residues" evidence="1">
    <location>
        <begin position="44"/>
        <end position="54"/>
    </location>
</feature>
<dbReference type="EMBL" id="GBRH01277394">
    <property type="protein sequence ID" value="JAD20501.1"/>
    <property type="molecule type" value="Transcribed_RNA"/>
</dbReference>
<name>A0A0A8Y2S6_ARUDO</name>
<sequence length="79" mass="8348">MPAGRLGHPAAATQMAARSDGSRRPGASAFRDLHQGEHSVWQGGRHRGGCRRHSQGGEPPQLHIAAAAGLRHTGSMFMT</sequence>
<protein>
    <submittedName>
        <fullName evidence="2">Uncharacterized protein</fullName>
    </submittedName>
</protein>
<feature type="region of interest" description="Disordered" evidence="1">
    <location>
        <begin position="1"/>
        <end position="59"/>
    </location>
</feature>
<reference evidence="2" key="1">
    <citation type="submission" date="2014-09" db="EMBL/GenBank/DDBJ databases">
        <authorList>
            <person name="Magalhaes I.L.F."/>
            <person name="Oliveira U."/>
            <person name="Santos F.R."/>
            <person name="Vidigal T.H.D.A."/>
            <person name="Brescovit A.D."/>
            <person name="Santos A.J."/>
        </authorList>
    </citation>
    <scope>NUCLEOTIDE SEQUENCE</scope>
    <source>
        <tissue evidence="2">Shoot tissue taken approximately 20 cm above the soil surface</tissue>
    </source>
</reference>
<accession>A0A0A8Y2S6</accession>
<reference evidence="2" key="2">
    <citation type="journal article" date="2015" name="Data Brief">
        <title>Shoot transcriptome of the giant reed, Arundo donax.</title>
        <authorList>
            <person name="Barrero R.A."/>
            <person name="Guerrero F.D."/>
            <person name="Moolhuijzen P."/>
            <person name="Goolsby J.A."/>
            <person name="Tidwell J."/>
            <person name="Bellgard S.E."/>
            <person name="Bellgard M.I."/>
        </authorList>
    </citation>
    <scope>NUCLEOTIDE SEQUENCE</scope>
    <source>
        <tissue evidence="2">Shoot tissue taken approximately 20 cm above the soil surface</tissue>
    </source>
</reference>